<dbReference type="KEGG" id="mvd:AWU67_06675"/>
<keyword evidence="1" id="KW-0812">Transmembrane</keyword>
<sequence>MRGARASTAHAREFCAERGYSFRASLLNPPISGLLFRNPKNVVMRDVVDALSTDAPFLYARVSARGRPLRRLKLIMLPLPRPLPNMVLLSTTGNVLKRLGIALQESQRLGVEGDFHSVFTLYCPSAYEVDALYVFSPDLLGRIMDAAAGCDLEIVDNRLLIYAPAHAFSKPGQLAALVGLVAHLHEKFDRQTRRYRDERGSDAALEDPFLRAQLTATETRSEHGHVVGTHGRRLRTRTTAAQKAGIALAVILALCAAGYWAGMVVTALFGAG</sequence>
<gene>
    <name evidence="2" type="ORF">AWU67_06675</name>
</gene>
<evidence type="ECO:0000256" key="1">
    <source>
        <dbReference type="SAM" id="Phobius"/>
    </source>
</evidence>
<keyword evidence="3" id="KW-1185">Reference proteome</keyword>
<dbReference type="EMBL" id="CP014145">
    <property type="protein sequence ID" value="AMB58596.1"/>
    <property type="molecule type" value="Genomic_DNA"/>
</dbReference>
<reference evidence="2 3" key="1">
    <citation type="journal article" date="2016" name="J. Biotechnol.">
        <title>First complete genome sequence of a species in the genus Microterricola, an extremophilic cold active enzyme producing bacterial strain ERGS5:02 isolated from Sikkim Himalaya.</title>
        <authorList>
            <person name="Himanshu"/>
            <person name="Swarnkar M.K."/>
            <person name="Singh D."/>
            <person name="Kumar R."/>
        </authorList>
    </citation>
    <scope>NUCLEOTIDE SEQUENCE [LARGE SCALE GENOMIC DNA]</scope>
    <source>
        <strain evidence="2 3">ERGS5:02</strain>
    </source>
</reference>
<protein>
    <submittedName>
        <fullName evidence="2">Uncharacterized protein</fullName>
    </submittedName>
</protein>
<proteinExistence type="predicted"/>
<name>A0A0X8E3W6_9MICO</name>
<evidence type="ECO:0000313" key="3">
    <source>
        <dbReference type="Proteomes" id="UP000058305"/>
    </source>
</evidence>
<keyword evidence="1" id="KW-0472">Membrane</keyword>
<keyword evidence="1" id="KW-1133">Transmembrane helix</keyword>
<dbReference type="AlphaFoldDB" id="A0A0X8E3W6"/>
<reference evidence="3" key="2">
    <citation type="submission" date="2016-01" db="EMBL/GenBank/DDBJ databases">
        <title>First complete genome sequence of a species in the genus Microterricola, an extremophilic cold active enzyme producing strain ERGS5:02 isolated from Sikkim Himalaya.</title>
        <authorList>
            <person name="Kumar R."/>
            <person name="Singh D."/>
            <person name="Swarnkar M.K."/>
        </authorList>
    </citation>
    <scope>NUCLEOTIDE SEQUENCE [LARGE SCALE GENOMIC DNA]</scope>
    <source>
        <strain evidence="3">ERGS5:02</strain>
    </source>
</reference>
<accession>A0A0X8E3W6</accession>
<dbReference type="Proteomes" id="UP000058305">
    <property type="component" value="Chromosome"/>
</dbReference>
<evidence type="ECO:0000313" key="2">
    <source>
        <dbReference type="EMBL" id="AMB58596.1"/>
    </source>
</evidence>
<feature type="transmembrane region" description="Helical" evidence="1">
    <location>
        <begin position="244"/>
        <end position="269"/>
    </location>
</feature>
<organism evidence="2 3">
    <name type="scientific">Microterricola viridarii</name>
    <dbReference type="NCBI Taxonomy" id="412690"/>
    <lineage>
        <taxon>Bacteria</taxon>
        <taxon>Bacillati</taxon>
        <taxon>Actinomycetota</taxon>
        <taxon>Actinomycetes</taxon>
        <taxon>Micrococcales</taxon>
        <taxon>Microbacteriaceae</taxon>
        <taxon>Microterricola</taxon>
    </lineage>
</organism>